<dbReference type="InterPro" id="IPR045863">
    <property type="entry name" value="CorA_TM1_TM2"/>
</dbReference>
<proteinExistence type="predicted"/>
<feature type="transmembrane region" description="Helical" evidence="6">
    <location>
        <begin position="605"/>
        <end position="624"/>
    </location>
</feature>
<organism evidence="7 8">
    <name type="scientific">Phyllosticta citriasiana</name>
    <dbReference type="NCBI Taxonomy" id="595635"/>
    <lineage>
        <taxon>Eukaryota</taxon>
        <taxon>Fungi</taxon>
        <taxon>Dikarya</taxon>
        <taxon>Ascomycota</taxon>
        <taxon>Pezizomycotina</taxon>
        <taxon>Dothideomycetes</taxon>
        <taxon>Dothideomycetes incertae sedis</taxon>
        <taxon>Botryosphaeriales</taxon>
        <taxon>Phyllostictaceae</taxon>
        <taxon>Phyllosticta</taxon>
    </lineage>
</organism>
<comment type="caution">
    <text evidence="7">The sequence shown here is derived from an EMBL/GenBank/DDBJ whole genome shotgun (WGS) entry which is preliminary data.</text>
</comment>
<feature type="region of interest" description="Disordered" evidence="5">
    <location>
        <begin position="1"/>
        <end position="24"/>
    </location>
</feature>
<evidence type="ECO:0000256" key="2">
    <source>
        <dbReference type="ARBA" id="ARBA00022692"/>
    </source>
</evidence>
<keyword evidence="2 6" id="KW-0812">Transmembrane</keyword>
<feature type="transmembrane region" description="Helical" evidence="6">
    <location>
        <begin position="577"/>
        <end position="593"/>
    </location>
</feature>
<dbReference type="Pfam" id="PF01544">
    <property type="entry name" value="CorA"/>
    <property type="match status" value="1"/>
</dbReference>
<keyword evidence="4 6" id="KW-0472">Membrane</keyword>
<dbReference type="Proteomes" id="UP001363622">
    <property type="component" value="Unassembled WGS sequence"/>
</dbReference>
<evidence type="ECO:0000313" key="8">
    <source>
        <dbReference type="Proteomes" id="UP001363622"/>
    </source>
</evidence>
<evidence type="ECO:0000256" key="3">
    <source>
        <dbReference type="ARBA" id="ARBA00022989"/>
    </source>
</evidence>
<keyword evidence="3 6" id="KW-1133">Transmembrane helix</keyword>
<reference evidence="7 8" key="1">
    <citation type="submission" date="2024-04" db="EMBL/GenBank/DDBJ databases">
        <title>Phyllosticta paracitricarpa is synonymous to the EU quarantine fungus P. citricarpa based on phylogenomic analyses.</title>
        <authorList>
            <consortium name="Lawrence Berkeley National Laboratory"/>
            <person name="Van Ingen-Buijs V.A."/>
            <person name="Van Westerhoven A.C."/>
            <person name="Haridas S."/>
            <person name="Skiadas P."/>
            <person name="Martin F."/>
            <person name="Groenewald J.Z."/>
            <person name="Crous P.W."/>
            <person name="Seidl M.F."/>
        </authorList>
    </citation>
    <scope>NUCLEOTIDE SEQUENCE [LARGE SCALE GENOMIC DNA]</scope>
    <source>
        <strain evidence="7 8">CBS 123371</strain>
    </source>
</reference>
<dbReference type="SUPFAM" id="SSF144083">
    <property type="entry name" value="Magnesium transport protein CorA, transmembrane region"/>
    <property type="match status" value="1"/>
</dbReference>
<evidence type="ECO:0000313" key="7">
    <source>
        <dbReference type="EMBL" id="KAK7520074.1"/>
    </source>
</evidence>
<name>A0ABR1KRA2_9PEZI</name>
<feature type="transmembrane region" description="Helical" evidence="6">
    <location>
        <begin position="518"/>
        <end position="541"/>
    </location>
</feature>
<keyword evidence="8" id="KW-1185">Reference proteome</keyword>
<protein>
    <submittedName>
        <fullName evidence="7">Uncharacterized protein</fullName>
    </submittedName>
</protein>
<evidence type="ECO:0000256" key="5">
    <source>
        <dbReference type="SAM" id="MobiDB-lite"/>
    </source>
</evidence>
<dbReference type="EMBL" id="JBBPHU010000003">
    <property type="protein sequence ID" value="KAK7520074.1"/>
    <property type="molecule type" value="Genomic_DNA"/>
</dbReference>
<feature type="transmembrane region" description="Helical" evidence="6">
    <location>
        <begin position="553"/>
        <end position="571"/>
    </location>
</feature>
<feature type="transmembrane region" description="Helical" evidence="6">
    <location>
        <begin position="447"/>
        <end position="469"/>
    </location>
</feature>
<sequence length="671" mass="76371">MRSPIARANEWRQERSRQDVEQQPEVELGLLRSNSSPAPIGHQYSNLHSPDHPTFEHEFGHSLRKVYPGDNLDDLSHGFDSLKNKGDFGLLASYHGYDQNSGEFDLELPEDFTWHRCLKSLTESLRKNSHADFEFIGIFSEQPIRISDALTVVQKFLPSRFSVVQWVISMWKHLVIFEAVNEWNLSPKDYKELSDVLAQQSAHHISPYEKANVRRQSRLWEASLPSRGPQNGPWITTRDVFTFEYPTERTISPFVWGLSIYVFRPFAEFPRRERLSICLFHQLPKNSRKILLLVQDRQALGELPKADTWHSEVMGIAKSAVERMRLCYIDFVKEISNGLNDLEIDGRKRPSGTKLQHLLHLEDCRRTALLTCQANTETVKRLHEYLHKNLNTSLVDEYADHLCRIKSISDDLGYFAAKLESLAKDLERIHRTTREQLDLVQLRRTTVLTFLAGLYIPMSFVSSFFGMNINQLDPEVSSWSNQTFIDPADANKILGFNVTETITRGGDQSYDLDLFWKISAPLTFGTIILPLILGGTFRWLYQSIYKTRHMWRVYVAIAAFIISIQGTLWPFQAVLPTVIGFICLLGALVVSAVDSAGRGGWKAPCYWAFMLCLWIVITMVKGSFFTGVGGTSGLAELPRQLETPGGHEGSRCPVGFGRICLLGHTDGSMVA</sequence>
<dbReference type="InterPro" id="IPR002523">
    <property type="entry name" value="MgTranspt_CorA/ZnTranspt_ZntB"/>
</dbReference>
<comment type="subcellular location">
    <subcellularLocation>
        <location evidence="1">Membrane</location>
        <topology evidence="1">Multi-pass membrane protein</topology>
    </subcellularLocation>
</comment>
<gene>
    <name evidence="7" type="ORF">IWZ03DRAFT_372122</name>
</gene>
<evidence type="ECO:0000256" key="4">
    <source>
        <dbReference type="ARBA" id="ARBA00023136"/>
    </source>
</evidence>
<feature type="compositionally biased region" description="Basic and acidic residues" evidence="5">
    <location>
        <begin position="9"/>
        <end position="20"/>
    </location>
</feature>
<evidence type="ECO:0000256" key="1">
    <source>
        <dbReference type="ARBA" id="ARBA00004141"/>
    </source>
</evidence>
<accession>A0ABR1KRA2</accession>
<evidence type="ECO:0000256" key="6">
    <source>
        <dbReference type="SAM" id="Phobius"/>
    </source>
</evidence>